<accession>A0ABY4A9Z6</accession>
<gene>
    <name evidence="4" type="ORF">INH39_08050</name>
</gene>
<protein>
    <submittedName>
        <fullName evidence="4">DUF2875 family protein</fullName>
    </submittedName>
</protein>
<reference evidence="4 5" key="1">
    <citation type="submission" date="2020-10" db="EMBL/GenBank/DDBJ databases">
        <title>Genome analysis of Massilia species.</title>
        <authorList>
            <person name="Jung D.-H."/>
        </authorList>
    </citation>
    <scope>NUCLEOTIDE SEQUENCE [LARGE SCALE GENOMIC DNA]</scope>
    <source>
        <strain evidence="5">sipir</strain>
    </source>
</reference>
<dbReference type="InterPro" id="IPR048303">
    <property type="entry name" value="Tla3_C"/>
</dbReference>
<name>A0ABY4A9Z6_9BURK</name>
<organism evidence="4 5">
    <name type="scientific">Massilia violaceinigra</name>
    <dbReference type="NCBI Taxonomy" id="2045208"/>
    <lineage>
        <taxon>Bacteria</taxon>
        <taxon>Pseudomonadati</taxon>
        <taxon>Pseudomonadota</taxon>
        <taxon>Betaproteobacteria</taxon>
        <taxon>Burkholderiales</taxon>
        <taxon>Oxalobacteraceae</taxon>
        <taxon>Telluria group</taxon>
        <taxon>Massilia</taxon>
    </lineage>
</organism>
<dbReference type="EMBL" id="CP063361">
    <property type="protein sequence ID" value="UOD31624.1"/>
    <property type="molecule type" value="Genomic_DNA"/>
</dbReference>
<dbReference type="InterPro" id="IPR021531">
    <property type="entry name" value="Tla3_N"/>
</dbReference>
<dbReference type="Pfam" id="PF20995">
    <property type="entry name" value="Tla3_C"/>
    <property type="match status" value="1"/>
</dbReference>
<feature type="domain" description="Type VI lipase adapter protein Tla3 C-terminal" evidence="3">
    <location>
        <begin position="325"/>
        <end position="461"/>
    </location>
</feature>
<evidence type="ECO:0000259" key="3">
    <source>
        <dbReference type="Pfam" id="PF20995"/>
    </source>
</evidence>
<feature type="signal peptide" evidence="1">
    <location>
        <begin position="1"/>
        <end position="23"/>
    </location>
</feature>
<feature type="chain" id="PRO_5045660895" evidence="1">
    <location>
        <begin position="24"/>
        <end position="488"/>
    </location>
</feature>
<feature type="domain" description="Type VI lipase adapter protein Tla3 N-terminal" evidence="2">
    <location>
        <begin position="46"/>
        <end position="218"/>
    </location>
</feature>
<proteinExistence type="predicted"/>
<dbReference type="Pfam" id="PF11394">
    <property type="entry name" value="Tla3_N"/>
    <property type="match status" value="1"/>
</dbReference>
<evidence type="ECO:0000313" key="5">
    <source>
        <dbReference type="Proteomes" id="UP000831532"/>
    </source>
</evidence>
<evidence type="ECO:0000256" key="1">
    <source>
        <dbReference type="SAM" id="SignalP"/>
    </source>
</evidence>
<dbReference type="Proteomes" id="UP000831532">
    <property type="component" value="Chromosome"/>
</dbReference>
<evidence type="ECO:0000313" key="4">
    <source>
        <dbReference type="EMBL" id="UOD31624.1"/>
    </source>
</evidence>
<keyword evidence="5" id="KW-1185">Reference proteome</keyword>
<evidence type="ECO:0000259" key="2">
    <source>
        <dbReference type="Pfam" id="PF11394"/>
    </source>
</evidence>
<sequence>MKRSGIMTACALAGLLLAAPAASGDKMDSLMMQVQANATPSVPIDALDLVGVGVAVETWRNHPDHPKANLWQAVQSSKGGYIVSQDPKTYPANLQEWQMMAAKRNMDTIDAAVREFMDRYPLPISVVAPAFGEAPDGEAREFRRKVNAGGIVVTKVSGHYTDEGSFRELLTQSGQVLNSYLHDEPDTLWHTLFATFGQHGDLPALAVAAKDSAMHRALSFIRSDPPRYQTLAAEQVYRPKQPGVISDSYAMLVLARRERVERLRPFAPFVADTMVIKRRGAQISRNWSEFAGWKKPPPTPFVPTPYLAKPWTQFQVDQFDRLEHLGTVYRPQAVSWLDAAGQALPAAGKAARMESALRAALAPLGGKLPARIFFDDASGRDNGGAARFAPLADALRAIDPGFDLRDPERGVDLARILGDTGAASAFVGVALASMAGRQSGGASLVVNLRRNEGATLLLVTPPTAEQIRQDAAIKRPYFPSTKGVKDSF</sequence>
<dbReference type="RefSeq" id="WP_243492738.1">
    <property type="nucleotide sequence ID" value="NZ_CP063361.1"/>
</dbReference>
<keyword evidence="1" id="KW-0732">Signal</keyword>